<dbReference type="RefSeq" id="WP_207332963.1">
    <property type="nucleotide sequence ID" value="NZ_JAFMYW010000018.1"/>
</dbReference>
<dbReference type="Proteomes" id="UP000664628">
    <property type="component" value="Unassembled WGS sequence"/>
</dbReference>
<sequence length="100" mass="11253">MATTLPPPRKKPVTEAQIEAVINKGGSTTQKAEPITEPQDTVKYFNLRLTAGVLKDIEELRAKRPRKLASPKLGISTHDWMLEAIAEKMEKERKKFNVTP</sequence>
<name>A0ABS3JUD5_9BACT</name>
<gene>
    <name evidence="1" type="ORF">J2I46_30840</name>
</gene>
<keyword evidence="2" id="KW-1185">Reference proteome</keyword>
<evidence type="ECO:0000313" key="1">
    <source>
        <dbReference type="EMBL" id="MBO0953011.1"/>
    </source>
</evidence>
<proteinExistence type="predicted"/>
<protein>
    <submittedName>
        <fullName evidence="1">Uncharacterized protein</fullName>
    </submittedName>
</protein>
<reference evidence="1 2" key="1">
    <citation type="submission" date="2021-03" db="EMBL/GenBank/DDBJ databases">
        <title>Fibrella sp. HMF5405 genome sequencing and assembly.</title>
        <authorList>
            <person name="Kang H."/>
            <person name="Kim H."/>
            <person name="Bae S."/>
            <person name="Joh K."/>
        </authorList>
    </citation>
    <scope>NUCLEOTIDE SEQUENCE [LARGE SCALE GENOMIC DNA]</scope>
    <source>
        <strain evidence="1 2">HMF5405</strain>
    </source>
</reference>
<evidence type="ECO:0000313" key="2">
    <source>
        <dbReference type="Proteomes" id="UP000664628"/>
    </source>
</evidence>
<dbReference type="EMBL" id="JAFMYW010000018">
    <property type="protein sequence ID" value="MBO0953011.1"/>
    <property type="molecule type" value="Genomic_DNA"/>
</dbReference>
<comment type="caution">
    <text evidence="1">The sequence shown here is derived from an EMBL/GenBank/DDBJ whole genome shotgun (WGS) entry which is preliminary data.</text>
</comment>
<accession>A0ABS3JUD5</accession>
<organism evidence="1 2">
    <name type="scientific">Fibrella forsythiae</name>
    <dbReference type="NCBI Taxonomy" id="2817061"/>
    <lineage>
        <taxon>Bacteria</taxon>
        <taxon>Pseudomonadati</taxon>
        <taxon>Bacteroidota</taxon>
        <taxon>Cytophagia</taxon>
        <taxon>Cytophagales</taxon>
        <taxon>Spirosomataceae</taxon>
        <taxon>Fibrella</taxon>
    </lineage>
</organism>